<evidence type="ECO:0000313" key="3">
    <source>
        <dbReference type="Proteomes" id="UP000637628"/>
    </source>
</evidence>
<reference evidence="2 3" key="1">
    <citation type="submission" date="2021-01" db="EMBL/GenBank/DDBJ databases">
        <title>Whole genome shotgun sequence of Actinoplanes durhamensis NBRC 14914.</title>
        <authorList>
            <person name="Komaki H."/>
            <person name="Tamura T."/>
        </authorList>
    </citation>
    <scope>NUCLEOTIDE SEQUENCE [LARGE SCALE GENOMIC DNA]</scope>
    <source>
        <strain evidence="2 3">NBRC 14914</strain>
    </source>
</reference>
<keyword evidence="3" id="KW-1185">Reference proteome</keyword>
<proteinExistence type="predicted"/>
<dbReference type="Proteomes" id="UP000637628">
    <property type="component" value="Unassembled WGS sequence"/>
</dbReference>
<dbReference type="EMBL" id="BOML01000019">
    <property type="protein sequence ID" value="GIE00833.1"/>
    <property type="molecule type" value="Genomic_DNA"/>
</dbReference>
<sequence length="143" mass="15648">MTPELGEGVADEIGDNVPAGGRGRAKPVSELRAPLRARIAELLLSEDQYSTKWRKYVQRARGEISWDAVAQVIAEDADIAADPDGENPNYYRKYSRPVAAALKPAGVGPNWGTLNRIMAAFKMTKAHRDELLVLMRKADAGSQ</sequence>
<organism evidence="2 3">
    <name type="scientific">Paractinoplanes durhamensis</name>
    <dbReference type="NCBI Taxonomy" id="113563"/>
    <lineage>
        <taxon>Bacteria</taxon>
        <taxon>Bacillati</taxon>
        <taxon>Actinomycetota</taxon>
        <taxon>Actinomycetes</taxon>
        <taxon>Micromonosporales</taxon>
        <taxon>Micromonosporaceae</taxon>
        <taxon>Paractinoplanes</taxon>
    </lineage>
</organism>
<evidence type="ECO:0000313" key="2">
    <source>
        <dbReference type="EMBL" id="GIE00833.1"/>
    </source>
</evidence>
<gene>
    <name evidence="2" type="ORF">Adu01nite_21830</name>
</gene>
<comment type="caution">
    <text evidence="2">The sequence shown here is derived from an EMBL/GenBank/DDBJ whole genome shotgun (WGS) entry which is preliminary data.</text>
</comment>
<evidence type="ECO:0000256" key="1">
    <source>
        <dbReference type="SAM" id="MobiDB-lite"/>
    </source>
</evidence>
<feature type="region of interest" description="Disordered" evidence="1">
    <location>
        <begin position="1"/>
        <end position="26"/>
    </location>
</feature>
<protein>
    <submittedName>
        <fullName evidence="2">Uncharacterized protein</fullName>
    </submittedName>
</protein>
<name>A0ABQ3YTD4_9ACTN</name>
<accession>A0ABQ3YTD4</accession>